<organism evidence="5 6">
    <name type="scientific">Ganoderma sinense ZZ0214-1</name>
    <dbReference type="NCBI Taxonomy" id="1077348"/>
    <lineage>
        <taxon>Eukaryota</taxon>
        <taxon>Fungi</taxon>
        <taxon>Dikarya</taxon>
        <taxon>Basidiomycota</taxon>
        <taxon>Agaricomycotina</taxon>
        <taxon>Agaricomycetes</taxon>
        <taxon>Polyporales</taxon>
        <taxon>Polyporaceae</taxon>
        <taxon>Ganoderma</taxon>
    </lineage>
</organism>
<dbReference type="InterPro" id="IPR002068">
    <property type="entry name" value="A-crystallin/Hsp20_dom"/>
</dbReference>
<evidence type="ECO:0000256" key="1">
    <source>
        <dbReference type="ARBA" id="ARBA00023016"/>
    </source>
</evidence>
<reference evidence="5 6" key="1">
    <citation type="journal article" date="2015" name="Sci. Rep.">
        <title>Chromosome-level genome map provides insights into diverse defense mechanisms in the medicinal fungus Ganoderma sinense.</title>
        <authorList>
            <person name="Zhu Y."/>
            <person name="Xu J."/>
            <person name="Sun C."/>
            <person name="Zhou S."/>
            <person name="Xu H."/>
            <person name="Nelson D.R."/>
            <person name="Qian J."/>
            <person name="Song J."/>
            <person name="Luo H."/>
            <person name="Xiang L."/>
            <person name="Li Y."/>
            <person name="Xu Z."/>
            <person name="Ji A."/>
            <person name="Wang L."/>
            <person name="Lu S."/>
            <person name="Hayward A."/>
            <person name="Sun W."/>
            <person name="Li X."/>
            <person name="Schwartz D.C."/>
            <person name="Wang Y."/>
            <person name="Chen S."/>
        </authorList>
    </citation>
    <scope>NUCLEOTIDE SEQUENCE [LARGE SCALE GENOMIC DNA]</scope>
    <source>
        <strain evidence="5 6">ZZ0214-1</strain>
    </source>
</reference>
<keyword evidence="6" id="KW-1185">Reference proteome</keyword>
<evidence type="ECO:0000256" key="3">
    <source>
        <dbReference type="RuleBase" id="RU003616"/>
    </source>
</evidence>
<keyword evidence="1" id="KW-0346">Stress response</keyword>
<evidence type="ECO:0000313" key="6">
    <source>
        <dbReference type="Proteomes" id="UP000230002"/>
    </source>
</evidence>
<proteinExistence type="inferred from homology"/>
<dbReference type="STRING" id="1077348.A0A2G8S972"/>
<dbReference type="CDD" id="cd06464">
    <property type="entry name" value="ACD_sHsps-like"/>
    <property type="match status" value="1"/>
</dbReference>
<dbReference type="EMBL" id="AYKW01000015">
    <property type="protein sequence ID" value="PIL30301.1"/>
    <property type="molecule type" value="Genomic_DNA"/>
</dbReference>
<dbReference type="PROSITE" id="PS01031">
    <property type="entry name" value="SHSP"/>
    <property type="match status" value="1"/>
</dbReference>
<dbReference type="InterPro" id="IPR031107">
    <property type="entry name" value="Small_HSP"/>
</dbReference>
<comment type="similarity">
    <text evidence="2 3">Belongs to the small heat shock protein (HSP20) family.</text>
</comment>
<dbReference type="Pfam" id="PF00011">
    <property type="entry name" value="HSP20"/>
    <property type="match status" value="1"/>
</dbReference>
<comment type="caution">
    <text evidence="5">The sequence shown here is derived from an EMBL/GenBank/DDBJ whole genome shotgun (WGS) entry which is preliminary data.</text>
</comment>
<dbReference type="Proteomes" id="UP000230002">
    <property type="component" value="Unassembled WGS sequence"/>
</dbReference>
<accession>A0A2G8S972</accession>
<evidence type="ECO:0000256" key="2">
    <source>
        <dbReference type="PROSITE-ProRule" id="PRU00285"/>
    </source>
</evidence>
<evidence type="ECO:0000259" key="4">
    <source>
        <dbReference type="PROSITE" id="PS01031"/>
    </source>
</evidence>
<evidence type="ECO:0000313" key="5">
    <source>
        <dbReference type="EMBL" id="PIL30301.1"/>
    </source>
</evidence>
<dbReference type="OrthoDB" id="1431247at2759"/>
<name>A0A2G8S972_9APHY</name>
<feature type="domain" description="SHSP" evidence="4">
    <location>
        <begin position="30"/>
        <end position="141"/>
    </location>
</feature>
<dbReference type="Gene3D" id="2.60.40.790">
    <property type="match status" value="1"/>
</dbReference>
<dbReference type="PANTHER" id="PTHR11527">
    <property type="entry name" value="HEAT-SHOCK PROTEIN 20 FAMILY MEMBER"/>
    <property type="match status" value="1"/>
</dbReference>
<dbReference type="AlphaFoldDB" id="A0A2G8S972"/>
<dbReference type="SUPFAM" id="SSF49764">
    <property type="entry name" value="HSP20-like chaperones"/>
    <property type="match status" value="1"/>
</dbReference>
<dbReference type="InterPro" id="IPR008978">
    <property type="entry name" value="HSP20-like_chaperone"/>
</dbReference>
<gene>
    <name evidence="5" type="ORF">GSI_07483</name>
</gene>
<protein>
    <recommendedName>
        <fullName evidence="4">SHSP domain-containing protein</fullName>
    </recommendedName>
</protein>
<sequence>MECTVRGQRATSSPPKASHFVPASAPFLRILTGNARVDVREDKEKNLVSAMFELPGVNKESLSVGVHKSLLTVSGESRSESGSSGNVYLLRERRFGHFSRSITVPEGIKPGEIKASMENGVLTVTYPRHASEQISKKIAVS</sequence>